<gene>
    <name evidence="1" type="ORF">HIM_12557</name>
</gene>
<dbReference type="Proteomes" id="UP000054481">
    <property type="component" value="Unassembled WGS sequence"/>
</dbReference>
<name>A0A0F7ZQL1_9HYPO</name>
<dbReference type="OrthoDB" id="3182339at2759"/>
<protein>
    <submittedName>
        <fullName evidence="1">Uncharacterized protein</fullName>
    </submittedName>
</protein>
<sequence>MPYVAPTTKNMIRTSKLAGYVLPSLLSSHSLPLWLPIELGLLGARLYFDFEEYSMLLEHLRSVIKADGPSSGQSSSSTSAGDIHVFLLEWLTIRRKGQDVLHTPMGYVCQGNQLEVALLPSSSYEFTARR</sequence>
<keyword evidence="2" id="KW-1185">Reference proteome</keyword>
<proteinExistence type="predicted"/>
<dbReference type="EMBL" id="KQ031053">
    <property type="protein sequence ID" value="KJZ68053.1"/>
    <property type="molecule type" value="Genomic_DNA"/>
</dbReference>
<evidence type="ECO:0000313" key="1">
    <source>
        <dbReference type="EMBL" id="KJZ68053.1"/>
    </source>
</evidence>
<reference evidence="1 2" key="1">
    <citation type="journal article" date="2014" name="Genome Biol. Evol.">
        <title>Comparative genomics and transcriptomics analyses reveal divergent lifestyle features of nematode endoparasitic fungus Hirsutella minnesotensis.</title>
        <authorList>
            <person name="Lai Y."/>
            <person name="Liu K."/>
            <person name="Zhang X."/>
            <person name="Zhang X."/>
            <person name="Li K."/>
            <person name="Wang N."/>
            <person name="Shu C."/>
            <person name="Wu Y."/>
            <person name="Wang C."/>
            <person name="Bushley K.E."/>
            <person name="Xiang M."/>
            <person name="Liu X."/>
        </authorList>
    </citation>
    <scope>NUCLEOTIDE SEQUENCE [LARGE SCALE GENOMIC DNA]</scope>
    <source>
        <strain evidence="1 2">3608</strain>
    </source>
</reference>
<dbReference type="AlphaFoldDB" id="A0A0F7ZQL1"/>
<evidence type="ECO:0000313" key="2">
    <source>
        <dbReference type="Proteomes" id="UP000054481"/>
    </source>
</evidence>
<organism evidence="1 2">
    <name type="scientific">Hirsutella minnesotensis 3608</name>
    <dbReference type="NCBI Taxonomy" id="1043627"/>
    <lineage>
        <taxon>Eukaryota</taxon>
        <taxon>Fungi</taxon>
        <taxon>Dikarya</taxon>
        <taxon>Ascomycota</taxon>
        <taxon>Pezizomycotina</taxon>
        <taxon>Sordariomycetes</taxon>
        <taxon>Hypocreomycetidae</taxon>
        <taxon>Hypocreales</taxon>
        <taxon>Ophiocordycipitaceae</taxon>
        <taxon>Hirsutella</taxon>
    </lineage>
</organism>
<accession>A0A0F7ZQL1</accession>